<evidence type="ECO:0000256" key="1">
    <source>
        <dbReference type="SAM" id="MobiDB-lite"/>
    </source>
</evidence>
<gene>
    <name evidence="2" type="ORF">EV132_110215</name>
</gene>
<accession>A0A4R3PZJ8</accession>
<proteinExistence type="predicted"/>
<comment type="caution">
    <text evidence="2">The sequence shown here is derived from an EMBL/GenBank/DDBJ whole genome shotgun (WGS) entry which is preliminary data.</text>
</comment>
<dbReference type="RefSeq" id="WP_132564892.1">
    <property type="nucleotide sequence ID" value="NZ_SMBH01000010.1"/>
</dbReference>
<dbReference type="Proteomes" id="UP000294576">
    <property type="component" value="Unassembled WGS sequence"/>
</dbReference>
<organism evidence="2 3">
    <name type="scientific">Rhizobium sullae</name>
    <name type="common">Rhizobium hedysari</name>
    <dbReference type="NCBI Taxonomy" id="50338"/>
    <lineage>
        <taxon>Bacteria</taxon>
        <taxon>Pseudomonadati</taxon>
        <taxon>Pseudomonadota</taxon>
        <taxon>Alphaproteobacteria</taxon>
        <taxon>Hyphomicrobiales</taxon>
        <taxon>Rhizobiaceae</taxon>
        <taxon>Rhizobium/Agrobacterium group</taxon>
        <taxon>Rhizobium</taxon>
    </lineage>
</organism>
<feature type="region of interest" description="Disordered" evidence="1">
    <location>
        <begin position="21"/>
        <end position="45"/>
    </location>
</feature>
<evidence type="ECO:0000313" key="3">
    <source>
        <dbReference type="Proteomes" id="UP000294576"/>
    </source>
</evidence>
<dbReference type="EMBL" id="SMBH01000010">
    <property type="protein sequence ID" value="TCU14138.1"/>
    <property type="molecule type" value="Genomic_DNA"/>
</dbReference>
<dbReference type="AlphaFoldDB" id="A0A4R3PZJ8"/>
<evidence type="ECO:0000313" key="2">
    <source>
        <dbReference type="EMBL" id="TCU14138.1"/>
    </source>
</evidence>
<sequence>MPLTRLAERAFQQALLLKGRENDEGHESITRTPMEVTDRSQNSGSEVAVLKSETLAFGRNLASAD</sequence>
<protein>
    <submittedName>
        <fullName evidence="2">Uncharacterized protein</fullName>
    </submittedName>
</protein>
<name>A0A4R3PZJ8_RHISU</name>
<reference evidence="2 3" key="1">
    <citation type="submission" date="2019-03" db="EMBL/GenBank/DDBJ databases">
        <title>Genomic Encyclopedia of Type Strains, Phase IV (KMG-V): Genome sequencing to study the core and pangenomes of soil and plant-associated prokaryotes.</title>
        <authorList>
            <person name="Whitman W."/>
        </authorList>
    </citation>
    <scope>NUCLEOTIDE SEQUENCE [LARGE SCALE GENOMIC DNA]</scope>
    <source>
        <strain evidence="2 3">Hc14</strain>
    </source>
</reference>